<keyword evidence="5 14" id="KW-0949">S-adenosyl-L-methionine</keyword>
<dbReference type="Pfam" id="PF01938">
    <property type="entry name" value="TRAM"/>
    <property type="match status" value="1"/>
</dbReference>
<feature type="domain" description="Radical SAM core" evidence="17">
    <location>
        <begin position="163"/>
        <end position="395"/>
    </location>
</feature>
<evidence type="ECO:0000259" key="17">
    <source>
        <dbReference type="PROSITE" id="PS51918"/>
    </source>
</evidence>
<evidence type="ECO:0000256" key="12">
    <source>
        <dbReference type="ARBA" id="ARBA00052380"/>
    </source>
</evidence>
<dbReference type="InterPro" id="IPR023404">
    <property type="entry name" value="rSAM_horseshoe"/>
</dbReference>
<dbReference type="InterPro" id="IPR006463">
    <property type="entry name" value="MiaB_methiolase"/>
</dbReference>
<proteinExistence type="inferred from homology"/>
<evidence type="ECO:0000256" key="7">
    <source>
        <dbReference type="ARBA" id="ARBA00022723"/>
    </source>
</evidence>
<keyword evidence="9 14" id="KW-0411">Iron-sulfur</keyword>
<dbReference type="InterPro" id="IPR013848">
    <property type="entry name" value="Methylthiotransferase_N"/>
</dbReference>
<feature type="binding site" evidence="14">
    <location>
        <position position="184"/>
    </location>
    <ligand>
        <name>[4Fe-4S] cluster</name>
        <dbReference type="ChEBI" id="CHEBI:49883"/>
        <label>2</label>
        <note>4Fe-4S-S-AdoMet</note>
    </ligand>
</feature>
<dbReference type="EC" id="2.8.4.3" evidence="10 14"/>
<protein>
    <recommendedName>
        <fullName evidence="10 14">tRNA-2-methylthio-N(6)-dimethylallyladenosine synthase</fullName>
        <ecNumber evidence="10 14">2.8.4.3</ecNumber>
    </recommendedName>
    <alternativeName>
        <fullName evidence="14">(Dimethylallyl)adenosine tRNA methylthiotransferase MiaB</fullName>
    </alternativeName>
    <alternativeName>
        <fullName evidence="14">tRNA-i(6)A37 methylthiotransferase</fullName>
    </alternativeName>
</protein>
<dbReference type="FunFam" id="3.40.50.12160:FF:000001">
    <property type="entry name" value="tRNA-2-methylthio-N(6)-dimethylallyladenosine synthase"/>
    <property type="match status" value="1"/>
</dbReference>
<evidence type="ECO:0000256" key="6">
    <source>
        <dbReference type="ARBA" id="ARBA00022694"/>
    </source>
</evidence>
<dbReference type="PROSITE" id="PS51918">
    <property type="entry name" value="RADICAL_SAM"/>
    <property type="match status" value="1"/>
</dbReference>
<accession>A0A7C9LYY2</accession>
<evidence type="ECO:0000313" key="18">
    <source>
        <dbReference type="EMBL" id="MUV15545.1"/>
    </source>
</evidence>
<feature type="binding site" evidence="14">
    <location>
        <position position="177"/>
    </location>
    <ligand>
        <name>[4Fe-4S] cluster</name>
        <dbReference type="ChEBI" id="CHEBI:49883"/>
        <label>2</label>
        <note>4Fe-4S-S-AdoMet</note>
    </ligand>
</feature>
<dbReference type="InterPro" id="IPR038135">
    <property type="entry name" value="Methylthiotransferase_N_sf"/>
</dbReference>
<evidence type="ECO:0000256" key="9">
    <source>
        <dbReference type="ARBA" id="ARBA00023014"/>
    </source>
</evidence>
<evidence type="ECO:0000256" key="8">
    <source>
        <dbReference type="ARBA" id="ARBA00023004"/>
    </source>
</evidence>
<comment type="similarity">
    <text evidence="14">Belongs to the methylthiotransferase family. MiaB subfamily.</text>
</comment>
<feature type="binding site" evidence="14">
    <location>
        <position position="69"/>
    </location>
    <ligand>
        <name>[4Fe-4S] cluster</name>
        <dbReference type="ChEBI" id="CHEBI:49883"/>
        <label>1</label>
    </ligand>
</feature>
<sequence length="461" mass="50629">MTELTVLPDVAPAADAPRPAPRGKLFIKTHGCQMNEYDSARMADVLAATEGLELTDNVEEADVVLVNTCSIREKAQEKVFSQLGRWKALKKDGKPVLIGVGGCVASQEGAAIVKRAPYVDLVFGPQTLHRLPELIRERRASGQPQVDISFPEIEKFDRMPEPRAEGPSAFVSIMEGCSKYCSFCVVPYTRGEEVSRPFEDVLVEVAQLAAQGVREINLLGQNVNAYRGPFGDGEIADLGLLIRTIAGIDGIGRIRFTTSHPLEFSDSLIEAYRDVPQLANYLHLPVQAGSDRVLAAMKRGYTALEFKQKIRKLRAVRPDISISSDFIVGFPGETDADFEKTMKLIEDVGFDQSFSFIYSRRPGTPAADLSDDTTDAEKHARLERLQAQINVHAAQISQAMVGSVQTVLVEGPSKKDPNELTGKTENMRSVNFAGHPRLIGQFVDVVITEAMTNSLRARVRT</sequence>
<reference evidence="18 19" key="1">
    <citation type="submission" date="2019-12" db="EMBL/GenBank/DDBJ databases">
        <authorList>
            <person name="Xu J."/>
        </authorList>
    </citation>
    <scope>NUCLEOTIDE SEQUENCE [LARGE SCALE GENOMIC DNA]</scope>
    <source>
        <strain evidence="18 19">HX-5-24</strain>
    </source>
</reference>
<dbReference type="PROSITE" id="PS50926">
    <property type="entry name" value="TRAM"/>
    <property type="match status" value="1"/>
</dbReference>
<dbReference type="SUPFAM" id="SSF102114">
    <property type="entry name" value="Radical SAM enzymes"/>
    <property type="match status" value="1"/>
</dbReference>
<dbReference type="SFLD" id="SFLDG01082">
    <property type="entry name" value="B12-binding_domain_containing"/>
    <property type="match status" value="1"/>
</dbReference>
<comment type="catalytic activity">
    <reaction evidence="12">
        <text>2-thio-N(6)-dimethylallyladenosine(37) in tRNA + S-adenosyl-L-methionine = 2-methylsulfanyl-N(6)-dimethylallyladenosine(37) in tRNA + S-adenosyl-L-homocysteine + H(+)</text>
        <dbReference type="Rhea" id="RHEA:37063"/>
        <dbReference type="Rhea" id="RHEA-COMP:10376"/>
        <dbReference type="Rhea" id="RHEA-COMP:10377"/>
        <dbReference type="ChEBI" id="CHEBI:15378"/>
        <dbReference type="ChEBI" id="CHEBI:57856"/>
        <dbReference type="ChEBI" id="CHEBI:59789"/>
        <dbReference type="ChEBI" id="CHEBI:74416"/>
        <dbReference type="ChEBI" id="CHEBI:74417"/>
    </reaction>
    <physiologicalReaction direction="left-to-right" evidence="12">
        <dbReference type="Rhea" id="RHEA:37064"/>
    </physiologicalReaction>
</comment>
<organism evidence="18 19">
    <name type="scientific">Noviluteimonas gilva</name>
    <dbReference type="NCBI Taxonomy" id="2682097"/>
    <lineage>
        <taxon>Bacteria</taxon>
        <taxon>Pseudomonadati</taxon>
        <taxon>Pseudomonadota</taxon>
        <taxon>Gammaproteobacteria</taxon>
        <taxon>Lysobacterales</taxon>
        <taxon>Lysobacteraceae</taxon>
        <taxon>Noviluteimonas</taxon>
    </lineage>
</organism>
<feature type="binding site" evidence="14">
    <location>
        <position position="181"/>
    </location>
    <ligand>
        <name>[4Fe-4S] cluster</name>
        <dbReference type="ChEBI" id="CHEBI:49883"/>
        <label>2</label>
        <note>4Fe-4S-S-AdoMet</note>
    </ligand>
</feature>
<dbReference type="InterPro" id="IPR058240">
    <property type="entry name" value="rSAM_sf"/>
</dbReference>
<keyword evidence="6 14" id="KW-0819">tRNA processing</keyword>
<dbReference type="PROSITE" id="PS01278">
    <property type="entry name" value="MTTASE_RADICAL"/>
    <property type="match status" value="1"/>
</dbReference>
<dbReference type="Gene3D" id="3.40.50.12160">
    <property type="entry name" value="Methylthiotransferase, N-terminal domain"/>
    <property type="match status" value="1"/>
</dbReference>
<dbReference type="SFLD" id="SFLDF00273">
    <property type="entry name" value="(dimethylallyl)adenosine_tRNA"/>
    <property type="match status" value="1"/>
</dbReference>
<comment type="subcellular location">
    <subcellularLocation>
        <location evidence="14">Cytoplasm</location>
    </subcellularLocation>
</comment>
<dbReference type="FunFam" id="3.80.30.20:FF:000001">
    <property type="entry name" value="tRNA-2-methylthio-N(6)-dimethylallyladenosine synthase 2"/>
    <property type="match status" value="1"/>
</dbReference>
<dbReference type="AlphaFoldDB" id="A0A7C9LYY2"/>
<comment type="catalytic activity">
    <reaction evidence="13">
        <text>N(6)-dimethylallyladenosine(37) in tRNA + (sulfur carrier)-SH + AH2 + 2 S-adenosyl-L-methionine = 2-methylsulfanyl-N(6)-dimethylallyladenosine(37) in tRNA + (sulfur carrier)-H + 5'-deoxyadenosine + L-methionine + A + S-adenosyl-L-homocysteine + 2 H(+)</text>
        <dbReference type="Rhea" id="RHEA:37067"/>
        <dbReference type="Rhea" id="RHEA-COMP:10375"/>
        <dbReference type="Rhea" id="RHEA-COMP:10376"/>
        <dbReference type="Rhea" id="RHEA-COMP:14737"/>
        <dbReference type="Rhea" id="RHEA-COMP:14739"/>
        <dbReference type="ChEBI" id="CHEBI:13193"/>
        <dbReference type="ChEBI" id="CHEBI:15378"/>
        <dbReference type="ChEBI" id="CHEBI:17319"/>
        <dbReference type="ChEBI" id="CHEBI:17499"/>
        <dbReference type="ChEBI" id="CHEBI:29917"/>
        <dbReference type="ChEBI" id="CHEBI:57844"/>
        <dbReference type="ChEBI" id="CHEBI:57856"/>
        <dbReference type="ChEBI" id="CHEBI:59789"/>
        <dbReference type="ChEBI" id="CHEBI:64428"/>
        <dbReference type="ChEBI" id="CHEBI:74415"/>
        <dbReference type="ChEBI" id="CHEBI:74417"/>
        <dbReference type="EC" id="2.8.4.3"/>
    </reaction>
    <physiologicalReaction direction="left-to-right" evidence="13">
        <dbReference type="Rhea" id="RHEA:37068"/>
    </physiologicalReaction>
</comment>
<dbReference type="Pfam" id="PF04055">
    <property type="entry name" value="Radical_SAM"/>
    <property type="match status" value="1"/>
</dbReference>
<feature type="domain" description="TRAM" evidence="15">
    <location>
        <begin position="398"/>
        <end position="461"/>
    </location>
</feature>
<dbReference type="GO" id="GO:0046872">
    <property type="term" value="F:metal ion binding"/>
    <property type="evidence" value="ECO:0007669"/>
    <property type="project" value="UniProtKB-KW"/>
</dbReference>
<evidence type="ECO:0000259" key="15">
    <source>
        <dbReference type="PROSITE" id="PS50926"/>
    </source>
</evidence>
<dbReference type="InterPro" id="IPR020612">
    <property type="entry name" value="Methylthiotransferase_CS"/>
</dbReference>
<name>A0A7C9LYY2_9GAMM</name>
<feature type="binding site" evidence="14">
    <location>
        <position position="32"/>
    </location>
    <ligand>
        <name>[4Fe-4S] cluster</name>
        <dbReference type="ChEBI" id="CHEBI:49883"/>
        <label>1</label>
    </ligand>
</feature>
<dbReference type="InterPro" id="IPR002792">
    <property type="entry name" value="TRAM_dom"/>
</dbReference>
<keyword evidence="8 14" id="KW-0408">Iron</keyword>
<evidence type="ECO:0000256" key="10">
    <source>
        <dbReference type="ARBA" id="ARBA00033765"/>
    </source>
</evidence>
<comment type="cofactor">
    <cofactor evidence="14">
        <name>[4Fe-4S] cluster</name>
        <dbReference type="ChEBI" id="CHEBI:49883"/>
    </cofactor>
    <text evidence="14">Binds 2 [4Fe-4S] clusters. One cluster is coordinated with 3 cysteines and an exchangeable S-adenosyl-L-methionine.</text>
</comment>
<gene>
    <name evidence="14 18" type="primary">miaB</name>
    <name evidence="18" type="ORF">GN331_15175</name>
</gene>
<evidence type="ECO:0000256" key="1">
    <source>
        <dbReference type="ARBA" id="ARBA00003234"/>
    </source>
</evidence>
<keyword evidence="7 14" id="KW-0479">Metal-binding</keyword>
<evidence type="ECO:0000313" key="19">
    <source>
        <dbReference type="Proteomes" id="UP000479692"/>
    </source>
</evidence>
<dbReference type="InterPro" id="IPR007197">
    <property type="entry name" value="rSAM"/>
</dbReference>
<evidence type="ECO:0000256" key="5">
    <source>
        <dbReference type="ARBA" id="ARBA00022691"/>
    </source>
</evidence>
<dbReference type="SFLD" id="SFLDS00029">
    <property type="entry name" value="Radical_SAM"/>
    <property type="match status" value="1"/>
</dbReference>
<dbReference type="PANTHER" id="PTHR43020:SF2">
    <property type="entry name" value="MITOCHONDRIAL TRNA METHYLTHIOTRANSFERASE CDK5RAP1"/>
    <property type="match status" value="1"/>
</dbReference>
<dbReference type="PANTHER" id="PTHR43020">
    <property type="entry name" value="CDK5 REGULATORY SUBUNIT-ASSOCIATED PROTEIN 1"/>
    <property type="match status" value="1"/>
</dbReference>
<comment type="caution">
    <text evidence="18">The sequence shown here is derived from an EMBL/GenBank/DDBJ whole genome shotgun (WGS) entry which is preliminary data.</text>
</comment>
<evidence type="ECO:0000256" key="2">
    <source>
        <dbReference type="ARBA" id="ARBA00022485"/>
    </source>
</evidence>
<keyword evidence="4 14" id="KW-0808">Transferase</keyword>
<dbReference type="NCBIfam" id="TIGR01574">
    <property type="entry name" value="miaB-methiolase"/>
    <property type="match status" value="1"/>
</dbReference>
<dbReference type="HAMAP" id="MF_01864">
    <property type="entry name" value="tRNA_metthiotr_MiaB"/>
    <property type="match status" value="1"/>
</dbReference>
<dbReference type="NCBIfam" id="TIGR00089">
    <property type="entry name" value="MiaB/RimO family radical SAM methylthiotransferase"/>
    <property type="match status" value="1"/>
</dbReference>
<keyword evidence="2 14" id="KW-0004">4Fe-4S</keyword>
<keyword evidence="19" id="KW-1185">Reference proteome</keyword>
<dbReference type="PROSITE" id="PS51449">
    <property type="entry name" value="MTTASE_N"/>
    <property type="match status" value="1"/>
</dbReference>
<dbReference type="InterPro" id="IPR005839">
    <property type="entry name" value="Methylthiotransferase"/>
</dbReference>
<dbReference type="Pfam" id="PF00919">
    <property type="entry name" value="UPF0004"/>
    <property type="match status" value="1"/>
</dbReference>
<dbReference type="GO" id="GO:0035597">
    <property type="term" value="F:tRNA-2-methylthio-N(6)-dimethylallyladenosine(37) synthase activity"/>
    <property type="evidence" value="ECO:0007669"/>
    <property type="project" value="UniProtKB-EC"/>
</dbReference>
<keyword evidence="3 14" id="KW-0963">Cytoplasm</keyword>
<evidence type="ECO:0000256" key="13">
    <source>
        <dbReference type="ARBA" id="ARBA00052587"/>
    </source>
</evidence>
<dbReference type="EMBL" id="WOXT01000005">
    <property type="protein sequence ID" value="MUV15545.1"/>
    <property type="molecule type" value="Genomic_DNA"/>
</dbReference>
<evidence type="ECO:0000256" key="14">
    <source>
        <dbReference type="HAMAP-Rule" id="MF_01864"/>
    </source>
</evidence>
<dbReference type="InterPro" id="IPR006638">
    <property type="entry name" value="Elp3/MiaA/NifB-like_rSAM"/>
</dbReference>
<evidence type="ECO:0000259" key="16">
    <source>
        <dbReference type="PROSITE" id="PS51449"/>
    </source>
</evidence>
<evidence type="ECO:0000256" key="4">
    <source>
        <dbReference type="ARBA" id="ARBA00022679"/>
    </source>
</evidence>
<evidence type="ECO:0000256" key="11">
    <source>
        <dbReference type="ARBA" id="ARBA00050926"/>
    </source>
</evidence>
<evidence type="ECO:0000256" key="3">
    <source>
        <dbReference type="ARBA" id="ARBA00022490"/>
    </source>
</evidence>
<dbReference type="GO" id="GO:0051539">
    <property type="term" value="F:4 iron, 4 sulfur cluster binding"/>
    <property type="evidence" value="ECO:0007669"/>
    <property type="project" value="UniProtKB-UniRule"/>
</dbReference>
<feature type="binding site" evidence="14">
    <location>
        <position position="103"/>
    </location>
    <ligand>
        <name>[4Fe-4S] cluster</name>
        <dbReference type="ChEBI" id="CHEBI:49883"/>
        <label>1</label>
    </ligand>
</feature>
<feature type="domain" description="MTTase N-terminal" evidence="16">
    <location>
        <begin position="23"/>
        <end position="140"/>
    </location>
</feature>
<dbReference type="Proteomes" id="UP000479692">
    <property type="component" value="Unassembled WGS sequence"/>
</dbReference>
<dbReference type="Gene3D" id="3.80.30.20">
    <property type="entry name" value="tm_1862 like domain"/>
    <property type="match status" value="1"/>
</dbReference>
<comment type="function">
    <text evidence="1 14">Catalyzes the methylthiolation of N6-(dimethylallyl)adenosine (i(6)A), leading to the formation of 2-methylthio-N6-(dimethylallyl)adenosine (ms(2)i(6)A) at position 37 in tRNAs that read codons beginning with uridine.</text>
</comment>
<comment type="subunit">
    <text evidence="14">Monomer.</text>
</comment>
<dbReference type="SMART" id="SM00729">
    <property type="entry name" value="Elp3"/>
    <property type="match status" value="1"/>
</dbReference>
<dbReference type="GO" id="GO:0005829">
    <property type="term" value="C:cytosol"/>
    <property type="evidence" value="ECO:0007669"/>
    <property type="project" value="TreeGrafter"/>
</dbReference>
<dbReference type="CDD" id="cd01335">
    <property type="entry name" value="Radical_SAM"/>
    <property type="match status" value="1"/>
</dbReference>
<comment type="catalytic activity">
    <reaction evidence="11">
        <text>N(6)-dimethylallyladenosine(37) in tRNA + (sulfur carrier)-SH + AH2 + S-adenosyl-L-methionine = 2-thio-N(6)-dimethylallyladenosine(37) in tRNA + (sulfur carrier)-H + 5'-deoxyadenosine + L-methionine + A + H(+)</text>
        <dbReference type="Rhea" id="RHEA:36339"/>
        <dbReference type="Rhea" id="RHEA-COMP:10375"/>
        <dbReference type="Rhea" id="RHEA-COMP:10377"/>
        <dbReference type="Rhea" id="RHEA-COMP:14737"/>
        <dbReference type="Rhea" id="RHEA-COMP:14739"/>
        <dbReference type="ChEBI" id="CHEBI:13193"/>
        <dbReference type="ChEBI" id="CHEBI:15378"/>
        <dbReference type="ChEBI" id="CHEBI:17319"/>
        <dbReference type="ChEBI" id="CHEBI:17499"/>
        <dbReference type="ChEBI" id="CHEBI:29917"/>
        <dbReference type="ChEBI" id="CHEBI:57844"/>
        <dbReference type="ChEBI" id="CHEBI:59789"/>
        <dbReference type="ChEBI" id="CHEBI:64428"/>
        <dbReference type="ChEBI" id="CHEBI:74415"/>
        <dbReference type="ChEBI" id="CHEBI:74416"/>
    </reaction>
    <physiologicalReaction direction="left-to-right" evidence="11">
        <dbReference type="Rhea" id="RHEA:36340"/>
    </physiologicalReaction>
</comment>
<dbReference type="SFLD" id="SFLDG01061">
    <property type="entry name" value="methylthiotransferase"/>
    <property type="match status" value="1"/>
</dbReference>
<dbReference type="RefSeq" id="WP_156643127.1">
    <property type="nucleotide sequence ID" value="NZ_WOXT01000005.1"/>
</dbReference>